<dbReference type="AlphaFoldDB" id="A0A8H5Y743"/>
<reference evidence="1 2" key="1">
    <citation type="submission" date="2020-05" db="EMBL/GenBank/DDBJ databases">
        <title>Identification and distribution of gene clusters putatively required for synthesis of sphingolipid metabolism inhibitors in phylogenetically diverse species of the filamentous fungus Fusarium.</title>
        <authorList>
            <person name="Kim H.-S."/>
            <person name="Busman M."/>
            <person name="Brown D.W."/>
            <person name="Divon H."/>
            <person name="Uhlig S."/>
            <person name="Proctor R.H."/>
        </authorList>
    </citation>
    <scope>NUCLEOTIDE SEQUENCE [LARGE SCALE GENOMIC DNA]</scope>
    <source>
        <strain evidence="1 2">NRRL 66235</strain>
    </source>
</reference>
<protein>
    <submittedName>
        <fullName evidence="1">Uncharacterized protein</fullName>
    </submittedName>
</protein>
<dbReference type="Proteomes" id="UP000544331">
    <property type="component" value="Unassembled WGS sequence"/>
</dbReference>
<sequence length="561" mass="64603">MSTQEYLISPKASLLGLPFELREQIYLEYFTVDGGYVYDGDSCKLVQANNQPIDLSLRYACRAIAHETGQYPFTLNAITFSTLYRQDWRKQAIWADYIMDHHTSFQDAMLFRLKRRITPEMYEDPDLKYSQYIPAIRKDLARSMASWDRSRDRVPDDSEDSEDSRAFKTLRELRSKPATSGGWWGSTVISQSGTDKTIFFSRAADCLLRRVAEKDPREFSQAIGEILPGWTDSHSVSEFFNLTFDPWTIPSEDEVKDKLEELQLSSLWETSDRWYQLKEKLPGYTGPEFRYRQKIRLSAAAVAIKFLGQISRQQRLCISNLILNEDRNSISSSECHVLGLIPFFRENSKLIVEHRLNLWRYILPKSVGLGCFEFALDDQGLDLQGWDDIPQTHQARTYEIAEGVTNIIMHISKALTEGLPSRSYSLTIEGDPDLNHSTEFFSTAMKPYIVWLTAHSDCVAQGLLLPPEHCNYPFDTRNSSKETTILRSNFTLDQPWNYDQIIEDNEYGIIGRPLESITSCYGGFEPKIVDVSTDKLDWMEIKRENFLREEVPKDATGETAA</sequence>
<evidence type="ECO:0000313" key="2">
    <source>
        <dbReference type="Proteomes" id="UP000544331"/>
    </source>
</evidence>
<proteinExistence type="predicted"/>
<accession>A0A8H5Y743</accession>
<comment type="caution">
    <text evidence="1">The sequence shown here is derived from an EMBL/GenBank/DDBJ whole genome shotgun (WGS) entry which is preliminary data.</text>
</comment>
<gene>
    <name evidence="1" type="ORF">FMUND_11871</name>
</gene>
<name>A0A8H5Y743_9HYPO</name>
<keyword evidence="2" id="KW-1185">Reference proteome</keyword>
<dbReference type="OrthoDB" id="5062850at2759"/>
<evidence type="ECO:0000313" key="1">
    <source>
        <dbReference type="EMBL" id="KAF5705895.1"/>
    </source>
</evidence>
<dbReference type="EMBL" id="JAAOAN010000468">
    <property type="protein sequence ID" value="KAF5705895.1"/>
    <property type="molecule type" value="Genomic_DNA"/>
</dbReference>
<organism evidence="1 2">
    <name type="scientific">Fusarium mundagurra</name>
    <dbReference type="NCBI Taxonomy" id="1567541"/>
    <lineage>
        <taxon>Eukaryota</taxon>
        <taxon>Fungi</taxon>
        <taxon>Dikarya</taxon>
        <taxon>Ascomycota</taxon>
        <taxon>Pezizomycotina</taxon>
        <taxon>Sordariomycetes</taxon>
        <taxon>Hypocreomycetidae</taxon>
        <taxon>Hypocreales</taxon>
        <taxon>Nectriaceae</taxon>
        <taxon>Fusarium</taxon>
        <taxon>Fusarium fujikuroi species complex</taxon>
    </lineage>
</organism>